<evidence type="ECO:0000313" key="3">
    <source>
        <dbReference type="EMBL" id="MDR7091844.1"/>
    </source>
</evidence>
<reference evidence="3 4" key="1">
    <citation type="submission" date="2023-07" db="EMBL/GenBank/DDBJ databases">
        <title>Sorghum-associated microbial communities from plants grown in Nebraska, USA.</title>
        <authorList>
            <person name="Schachtman D."/>
        </authorList>
    </citation>
    <scope>NUCLEOTIDE SEQUENCE [LARGE SCALE GENOMIC DNA]</scope>
    <source>
        <strain evidence="3 4">BE190</strain>
    </source>
</reference>
<organism evidence="3 4">
    <name type="scientific">Cellvibrio fibrivorans</name>
    <dbReference type="NCBI Taxonomy" id="126350"/>
    <lineage>
        <taxon>Bacteria</taxon>
        <taxon>Pseudomonadati</taxon>
        <taxon>Pseudomonadota</taxon>
        <taxon>Gammaproteobacteria</taxon>
        <taxon>Cellvibrionales</taxon>
        <taxon>Cellvibrionaceae</taxon>
        <taxon>Cellvibrio</taxon>
    </lineage>
</organism>
<feature type="region of interest" description="Disordered" evidence="1">
    <location>
        <begin position="73"/>
        <end position="106"/>
    </location>
</feature>
<name>A0ABU1V306_9GAMM</name>
<dbReference type="RefSeq" id="WP_310075582.1">
    <property type="nucleotide sequence ID" value="NZ_JAVDVX010000008.1"/>
</dbReference>
<accession>A0ABU1V306</accession>
<evidence type="ECO:0000256" key="1">
    <source>
        <dbReference type="SAM" id="MobiDB-lite"/>
    </source>
</evidence>
<comment type="caution">
    <text evidence="3">The sequence shown here is derived from an EMBL/GenBank/DDBJ whole genome shotgun (WGS) entry which is preliminary data.</text>
</comment>
<gene>
    <name evidence="3" type="ORF">J2X05_003882</name>
</gene>
<proteinExistence type="predicted"/>
<keyword evidence="2" id="KW-0732">Signal</keyword>
<sequence>MKILIKAAQCAGVLGVLLHSFAMPVYAAEQQRPPRDEHHFGPPQEALLACKGLTENDVCSFAGRNDELVNGVCSTPPHQSDEITLACKPDNMPEPHNGEPPEDRQD</sequence>
<dbReference type="EMBL" id="JAVDVX010000008">
    <property type="protein sequence ID" value="MDR7091844.1"/>
    <property type="molecule type" value="Genomic_DNA"/>
</dbReference>
<evidence type="ECO:0000256" key="2">
    <source>
        <dbReference type="SAM" id="SignalP"/>
    </source>
</evidence>
<feature type="signal peptide" evidence="2">
    <location>
        <begin position="1"/>
        <end position="27"/>
    </location>
</feature>
<keyword evidence="4" id="KW-1185">Reference proteome</keyword>
<evidence type="ECO:0000313" key="4">
    <source>
        <dbReference type="Proteomes" id="UP001253595"/>
    </source>
</evidence>
<feature type="compositionally biased region" description="Basic and acidic residues" evidence="1">
    <location>
        <begin position="91"/>
        <end position="106"/>
    </location>
</feature>
<dbReference type="Proteomes" id="UP001253595">
    <property type="component" value="Unassembled WGS sequence"/>
</dbReference>
<protein>
    <submittedName>
        <fullName evidence="3">Uncharacterized protein</fullName>
    </submittedName>
</protein>
<feature type="chain" id="PRO_5046078541" evidence="2">
    <location>
        <begin position="28"/>
        <end position="106"/>
    </location>
</feature>